<accession>A0A9Q9UVF7</accession>
<dbReference type="AlphaFoldDB" id="A0A9Q9UVF7"/>
<organism evidence="1">
    <name type="scientific">Moorena producens (strain JHB)</name>
    <dbReference type="NCBI Taxonomy" id="1454205"/>
    <lineage>
        <taxon>Bacteria</taxon>
        <taxon>Bacillati</taxon>
        <taxon>Cyanobacteriota</taxon>
        <taxon>Cyanophyceae</taxon>
        <taxon>Coleofasciculales</taxon>
        <taxon>Coleofasciculaceae</taxon>
        <taxon>Moorena</taxon>
    </lineage>
</organism>
<name>A0A9Q9UVF7_MOOP1</name>
<evidence type="ECO:0000313" key="1">
    <source>
        <dbReference type="EMBL" id="WAN68779.1"/>
    </source>
</evidence>
<dbReference type="Proteomes" id="UP000176944">
    <property type="component" value="Chromosome"/>
</dbReference>
<gene>
    <name evidence="1" type="ORF">BJP36_41170</name>
</gene>
<protein>
    <submittedName>
        <fullName evidence="1">Uncharacterized protein</fullName>
    </submittedName>
</protein>
<reference evidence="1" key="2">
    <citation type="submission" date="2022-10" db="EMBL/GenBank/DDBJ databases">
        <authorList>
            <person name="Ngo T.-E."/>
        </authorList>
    </citation>
    <scope>NUCLEOTIDE SEQUENCE</scope>
    <source>
        <strain evidence="1">JHB</strain>
    </source>
</reference>
<proteinExistence type="predicted"/>
<dbReference type="EMBL" id="CP017708">
    <property type="protein sequence ID" value="WAN68779.1"/>
    <property type="molecule type" value="Genomic_DNA"/>
</dbReference>
<reference evidence="1" key="1">
    <citation type="journal article" date="2017" name="Proc. Natl. Acad. Sci. U.S.A.">
        <title>Comparative genomics uncovers the prolific and distinctive metabolic potential of the cyanobacterial genus Moorea.</title>
        <authorList>
            <person name="Leao T."/>
            <person name="Castelao G."/>
            <person name="Korobeynikov A."/>
            <person name="Monroe E.A."/>
            <person name="Podell S."/>
            <person name="Glukhov E."/>
            <person name="Allen E.E."/>
            <person name="Gerwick W.H."/>
            <person name="Gerwick L."/>
        </authorList>
    </citation>
    <scope>NUCLEOTIDE SEQUENCE</scope>
    <source>
        <strain evidence="1">JHB</strain>
    </source>
</reference>
<sequence length="49" mass="5478">MVSPTFCLFPTPYSLLPTPYSLLPTPYSLLPTSSLFADPKHPSIHPQYN</sequence>